<feature type="region of interest" description="Disordered" evidence="1">
    <location>
        <begin position="25"/>
        <end position="68"/>
    </location>
</feature>
<proteinExistence type="predicted"/>
<keyword evidence="3" id="KW-1185">Reference proteome</keyword>
<evidence type="ECO:0000313" key="2">
    <source>
        <dbReference type="EMBL" id="RAH55070.1"/>
    </source>
</evidence>
<gene>
    <name evidence="2" type="ORF">BO85DRAFT_91699</name>
</gene>
<dbReference type="AlphaFoldDB" id="A0A8G1VJV7"/>
<protein>
    <submittedName>
        <fullName evidence="2">Uncharacterized protein</fullName>
    </submittedName>
</protein>
<feature type="compositionally biased region" description="Polar residues" evidence="1">
    <location>
        <begin position="36"/>
        <end position="49"/>
    </location>
</feature>
<accession>A0A8G1VJV7</accession>
<name>A0A8G1VJV7_9EURO</name>
<dbReference type="EMBL" id="KZ825070">
    <property type="protein sequence ID" value="RAH55070.1"/>
    <property type="molecule type" value="Genomic_DNA"/>
</dbReference>
<evidence type="ECO:0000256" key="1">
    <source>
        <dbReference type="SAM" id="MobiDB-lite"/>
    </source>
</evidence>
<organism evidence="2 3">
    <name type="scientific">Aspergillus piperis CBS 112811</name>
    <dbReference type="NCBI Taxonomy" id="1448313"/>
    <lineage>
        <taxon>Eukaryota</taxon>
        <taxon>Fungi</taxon>
        <taxon>Dikarya</taxon>
        <taxon>Ascomycota</taxon>
        <taxon>Pezizomycotina</taxon>
        <taxon>Eurotiomycetes</taxon>
        <taxon>Eurotiomycetidae</taxon>
        <taxon>Eurotiales</taxon>
        <taxon>Aspergillaceae</taxon>
        <taxon>Aspergillus</taxon>
        <taxon>Aspergillus subgen. Circumdati</taxon>
    </lineage>
</organism>
<sequence length="129" mass="14158">MTPAPLEDESERDDLIPTLFRASRPVHSLPKMASRTGDQTGMHCQQNQVGRHHHYTQDQRRNNEVKSPRYLPVVCMPYSSTGAPSSAMADPVPPWSPARGWGCLKHRTGISLSKAARIGQLQSGSGAKV</sequence>
<dbReference type="GeneID" id="37169187"/>
<dbReference type="RefSeq" id="XP_025512992.1">
    <property type="nucleotide sequence ID" value="XM_025665785.1"/>
</dbReference>
<feature type="compositionally biased region" description="Basic and acidic residues" evidence="1">
    <location>
        <begin position="55"/>
        <end position="67"/>
    </location>
</feature>
<reference evidence="2 3" key="1">
    <citation type="submission" date="2018-02" db="EMBL/GenBank/DDBJ databases">
        <title>The genomes of Aspergillus section Nigri reveals drivers in fungal speciation.</title>
        <authorList>
            <consortium name="DOE Joint Genome Institute"/>
            <person name="Vesth T.C."/>
            <person name="Nybo J."/>
            <person name="Theobald S."/>
            <person name="Brandl J."/>
            <person name="Frisvad J.C."/>
            <person name="Nielsen K.F."/>
            <person name="Lyhne E.K."/>
            <person name="Kogle M.E."/>
            <person name="Kuo A."/>
            <person name="Riley R."/>
            <person name="Clum A."/>
            <person name="Nolan M."/>
            <person name="Lipzen A."/>
            <person name="Salamov A."/>
            <person name="Henrissat B."/>
            <person name="Wiebenga A."/>
            <person name="De vries R.P."/>
            <person name="Grigoriev I.V."/>
            <person name="Mortensen U.H."/>
            <person name="Andersen M.R."/>
            <person name="Baker S.E."/>
        </authorList>
    </citation>
    <scope>NUCLEOTIDE SEQUENCE [LARGE SCALE GENOMIC DNA]</scope>
    <source>
        <strain evidence="2 3">CBS 112811</strain>
    </source>
</reference>
<dbReference type="Proteomes" id="UP000249526">
    <property type="component" value="Unassembled WGS sequence"/>
</dbReference>
<evidence type="ECO:0000313" key="3">
    <source>
        <dbReference type="Proteomes" id="UP000249526"/>
    </source>
</evidence>